<evidence type="ECO:0000256" key="1">
    <source>
        <dbReference type="ARBA" id="ARBA00009437"/>
    </source>
</evidence>
<dbReference type="InterPro" id="IPR036388">
    <property type="entry name" value="WH-like_DNA-bd_sf"/>
</dbReference>
<dbReference type="OrthoDB" id="9812435at2"/>
<evidence type="ECO:0000256" key="3">
    <source>
        <dbReference type="ARBA" id="ARBA00023125"/>
    </source>
</evidence>
<feature type="domain" description="HTH lysR-type" evidence="5">
    <location>
        <begin position="1"/>
        <end position="59"/>
    </location>
</feature>
<dbReference type="Pfam" id="PF00126">
    <property type="entry name" value="HTH_1"/>
    <property type="match status" value="1"/>
</dbReference>
<dbReference type="GO" id="GO:0043565">
    <property type="term" value="F:sequence-specific DNA binding"/>
    <property type="evidence" value="ECO:0007669"/>
    <property type="project" value="TreeGrafter"/>
</dbReference>
<evidence type="ECO:0000313" key="6">
    <source>
        <dbReference type="EMBL" id="OYQ19820.1"/>
    </source>
</evidence>
<dbReference type="SUPFAM" id="SSF46785">
    <property type="entry name" value="Winged helix' DNA-binding domain"/>
    <property type="match status" value="1"/>
</dbReference>
<dbReference type="RefSeq" id="WP_094408239.1">
    <property type="nucleotide sequence ID" value="NZ_BMJZ01000006.1"/>
</dbReference>
<dbReference type="FunFam" id="1.10.10.10:FF:000001">
    <property type="entry name" value="LysR family transcriptional regulator"/>
    <property type="match status" value="1"/>
</dbReference>
<dbReference type="Gene3D" id="3.40.190.290">
    <property type="match status" value="1"/>
</dbReference>
<dbReference type="Pfam" id="PF03466">
    <property type="entry name" value="LysR_substrate"/>
    <property type="match status" value="1"/>
</dbReference>
<organism evidence="6 7">
    <name type="scientific">Elstera cyanobacteriorum</name>
    <dbReference type="NCBI Taxonomy" id="2022747"/>
    <lineage>
        <taxon>Bacteria</taxon>
        <taxon>Pseudomonadati</taxon>
        <taxon>Pseudomonadota</taxon>
        <taxon>Alphaproteobacteria</taxon>
        <taxon>Rhodospirillales</taxon>
        <taxon>Rhodospirillaceae</taxon>
        <taxon>Elstera</taxon>
    </lineage>
</organism>
<sequence>MDALLGLRVFCLVAELKSFTAAAERLGLSPAMTSKHIQRVEERVGARLLNRTSRSVSLTEAGMLYLNTVRTVLDGLEQTEAQLAQTLLKPRGVLKVSLPIWMANPSFARLMAAYHQQFPNVVLDLDLSGRKVNLVDEGFDLALRVTPALDETLVARKLATIRFVMVGSPDLLMRLGYPDSLPALQGAPFLAYTGVAPDGRVRLGQGLPDLHLRPIMLSGNETLLHLAAREGIGLSFMPYWLVESDLAEGVLKSVLPEALWPKVTLHAVYPNRSYLPAKMRSFLDFLTSPQGMGGLVD</sequence>
<dbReference type="PANTHER" id="PTHR30537">
    <property type="entry name" value="HTH-TYPE TRANSCRIPTIONAL REGULATOR"/>
    <property type="match status" value="1"/>
</dbReference>
<dbReference type="AlphaFoldDB" id="A0A255XUA1"/>
<keyword evidence="7" id="KW-1185">Reference proteome</keyword>
<keyword evidence="4" id="KW-0804">Transcription</keyword>
<keyword evidence="3" id="KW-0238">DNA-binding</keyword>
<dbReference type="EMBL" id="NOXS01000030">
    <property type="protein sequence ID" value="OYQ19820.1"/>
    <property type="molecule type" value="Genomic_DNA"/>
</dbReference>
<dbReference type="SUPFAM" id="SSF53850">
    <property type="entry name" value="Periplasmic binding protein-like II"/>
    <property type="match status" value="1"/>
</dbReference>
<keyword evidence="2" id="KW-0805">Transcription regulation</keyword>
<dbReference type="CDD" id="cd08422">
    <property type="entry name" value="PBP2_CrgA_like"/>
    <property type="match status" value="1"/>
</dbReference>
<comment type="similarity">
    <text evidence="1">Belongs to the LysR transcriptional regulatory family.</text>
</comment>
<dbReference type="GO" id="GO:0006351">
    <property type="term" value="P:DNA-templated transcription"/>
    <property type="evidence" value="ECO:0007669"/>
    <property type="project" value="TreeGrafter"/>
</dbReference>
<dbReference type="PANTHER" id="PTHR30537:SF35">
    <property type="entry name" value="TRANSCRIPTIONAL REGULATORY PROTEIN"/>
    <property type="match status" value="1"/>
</dbReference>
<dbReference type="InterPro" id="IPR005119">
    <property type="entry name" value="LysR_subst-bd"/>
</dbReference>
<reference evidence="6 7" key="1">
    <citation type="submission" date="2017-07" db="EMBL/GenBank/DDBJ databases">
        <title>Elstera cyanobacteriorum sp. nov., a novel bacterium isolated from cyanobacterial aggregates in a eutrophic lake.</title>
        <authorList>
            <person name="Cai H."/>
        </authorList>
    </citation>
    <scope>NUCLEOTIDE SEQUENCE [LARGE SCALE GENOMIC DNA]</scope>
    <source>
        <strain evidence="6 7">TH019</strain>
    </source>
</reference>
<dbReference type="PROSITE" id="PS50931">
    <property type="entry name" value="HTH_LYSR"/>
    <property type="match status" value="1"/>
</dbReference>
<dbReference type="Proteomes" id="UP000216361">
    <property type="component" value="Unassembled WGS sequence"/>
</dbReference>
<name>A0A255XUA1_9PROT</name>
<gene>
    <name evidence="6" type="ORF">CHR90_06785</name>
</gene>
<evidence type="ECO:0000256" key="4">
    <source>
        <dbReference type="ARBA" id="ARBA00023163"/>
    </source>
</evidence>
<comment type="caution">
    <text evidence="6">The sequence shown here is derived from an EMBL/GenBank/DDBJ whole genome shotgun (WGS) entry which is preliminary data.</text>
</comment>
<dbReference type="InterPro" id="IPR000847">
    <property type="entry name" value="LysR_HTH_N"/>
</dbReference>
<dbReference type="Gene3D" id="1.10.10.10">
    <property type="entry name" value="Winged helix-like DNA-binding domain superfamily/Winged helix DNA-binding domain"/>
    <property type="match status" value="1"/>
</dbReference>
<dbReference type="InterPro" id="IPR058163">
    <property type="entry name" value="LysR-type_TF_proteobact-type"/>
</dbReference>
<dbReference type="GO" id="GO:0003700">
    <property type="term" value="F:DNA-binding transcription factor activity"/>
    <property type="evidence" value="ECO:0007669"/>
    <property type="project" value="InterPro"/>
</dbReference>
<protein>
    <submittedName>
        <fullName evidence="6">LysR family transcriptional regulator</fullName>
    </submittedName>
</protein>
<evidence type="ECO:0000259" key="5">
    <source>
        <dbReference type="PROSITE" id="PS50931"/>
    </source>
</evidence>
<evidence type="ECO:0000313" key="7">
    <source>
        <dbReference type="Proteomes" id="UP000216361"/>
    </source>
</evidence>
<evidence type="ECO:0000256" key="2">
    <source>
        <dbReference type="ARBA" id="ARBA00023015"/>
    </source>
</evidence>
<proteinExistence type="inferred from homology"/>
<dbReference type="InterPro" id="IPR036390">
    <property type="entry name" value="WH_DNA-bd_sf"/>
</dbReference>
<accession>A0A255XUA1</accession>